<keyword evidence="2" id="KW-0378">Hydrolase</keyword>
<dbReference type="STRING" id="41431.PCC8801_1591"/>
<feature type="region of interest" description="Disordered" evidence="1">
    <location>
        <begin position="153"/>
        <end position="200"/>
    </location>
</feature>
<accession>B7JVV4</accession>
<evidence type="ECO:0000313" key="3">
    <source>
        <dbReference type="Proteomes" id="UP000008204"/>
    </source>
</evidence>
<dbReference type="OrthoDB" id="495371at2"/>
<dbReference type="eggNOG" id="ENOG5033088">
    <property type="taxonomic scope" value="Bacteria"/>
</dbReference>
<keyword evidence="3" id="KW-1185">Reference proteome</keyword>
<keyword evidence="2" id="KW-0547">Nucleotide-binding</keyword>
<dbReference type="AlphaFoldDB" id="B7JVV4"/>
<reference evidence="3" key="1">
    <citation type="journal article" date="2011" name="MBio">
        <title>Novel metabolic attributes of the genus Cyanothece, comprising a group of unicellular nitrogen-fixing Cyanobacteria.</title>
        <authorList>
            <person name="Bandyopadhyay A."/>
            <person name="Elvitigala T."/>
            <person name="Welsh E."/>
            <person name="Stockel J."/>
            <person name="Liberton M."/>
            <person name="Min H."/>
            <person name="Sherman L.A."/>
            <person name="Pakrasi H.B."/>
        </authorList>
    </citation>
    <scope>NUCLEOTIDE SEQUENCE [LARGE SCALE GENOMIC DNA]</scope>
    <source>
        <strain evidence="3">PCC 8801</strain>
    </source>
</reference>
<keyword evidence="2" id="KW-0067">ATP-binding</keyword>
<organism evidence="2 3">
    <name type="scientific">Rippkaea orientalis (strain PCC 8801 / RF-1)</name>
    <name type="common">Cyanothece sp. (strain PCC 8801)</name>
    <dbReference type="NCBI Taxonomy" id="41431"/>
    <lineage>
        <taxon>Bacteria</taxon>
        <taxon>Bacillati</taxon>
        <taxon>Cyanobacteriota</taxon>
        <taxon>Cyanophyceae</taxon>
        <taxon>Oscillatoriophycideae</taxon>
        <taxon>Chroococcales</taxon>
        <taxon>Aphanothecaceae</taxon>
        <taxon>Rippkaea</taxon>
        <taxon>Rippkaea orientalis</taxon>
    </lineage>
</organism>
<dbReference type="EMBL" id="CP001287">
    <property type="protein sequence ID" value="ACK65643.1"/>
    <property type="molecule type" value="Genomic_DNA"/>
</dbReference>
<feature type="compositionally biased region" description="Low complexity" evidence="1">
    <location>
        <begin position="185"/>
        <end position="194"/>
    </location>
</feature>
<sequence length="200" mass="22179">MNVELDRFSRVLLVKISYRIKLLTLVMKVLNIRIWQGGMLPLLLGGVIGCTPVNYLGLAQTPVTPIRELVNHKEPNAETIYVEGTVVDRAPFMDNGSYQLRDETGTVWVLTNGALPRSGDRIMIKGQVEYQSIPVGGQEVGELYILEVEQLTNQAQNPPPQAQPVSSPPTEPQSNPNPQPKPKPELNLNELLLPHKSNTK</sequence>
<proteinExistence type="predicted"/>
<evidence type="ECO:0000313" key="2">
    <source>
        <dbReference type="EMBL" id="ACK65643.1"/>
    </source>
</evidence>
<protein>
    <submittedName>
        <fullName evidence="2">Nucleic acid binding OB-fold tRNA/helicase-type</fullName>
    </submittedName>
</protein>
<dbReference type="Proteomes" id="UP000008204">
    <property type="component" value="Chromosome"/>
</dbReference>
<keyword evidence="2" id="KW-0347">Helicase</keyword>
<dbReference type="KEGG" id="cyp:PCC8801_1591"/>
<dbReference type="GO" id="GO:0004386">
    <property type="term" value="F:helicase activity"/>
    <property type="evidence" value="ECO:0007669"/>
    <property type="project" value="UniProtKB-KW"/>
</dbReference>
<dbReference type="HOGENOM" id="CLU_103725_0_0_3"/>
<name>B7JVV4_RIPO1</name>
<evidence type="ECO:0000256" key="1">
    <source>
        <dbReference type="SAM" id="MobiDB-lite"/>
    </source>
</evidence>
<feature type="compositionally biased region" description="Pro residues" evidence="1">
    <location>
        <begin position="157"/>
        <end position="181"/>
    </location>
</feature>
<gene>
    <name evidence="2" type="ordered locus">PCC8801_1591</name>
</gene>